<dbReference type="InterPro" id="IPR051393">
    <property type="entry name" value="ABC_transporter_permease"/>
</dbReference>
<proteinExistence type="inferred from homology"/>
<keyword evidence="3" id="KW-1003">Cell membrane</keyword>
<keyword evidence="6 7" id="KW-0472">Membrane</keyword>
<evidence type="ECO:0000313" key="9">
    <source>
        <dbReference type="EMBL" id="TYP71233.1"/>
    </source>
</evidence>
<accession>A0A5S5BZW3</accession>
<dbReference type="InterPro" id="IPR035906">
    <property type="entry name" value="MetI-like_sf"/>
</dbReference>
<dbReference type="EMBL" id="VNHS01000010">
    <property type="protein sequence ID" value="TYP71233.1"/>
    <property type="molecule type" value="Genomic_DNA"/>
</dbReference>
<evidence type="ECO:0000313" key="10">
    <source>
        <dbReference type="Proteomes" id="UP000323257"/>
    </source>
</evidence>
<name>A0A5S5BZW3_9BACL</name>
<evidence type="ECO:0000256" key="6">
    <source>
        <dbReference type="ARBA" id="ARBA00023136"/>
    </source>
</evidence>
<keyword evidence="10" id="KW-1185">Reference proteome</keyword>
<dbReference type="GO" id="GO:0055085">
    <property type="term" value="P:transmembrane transport"/>
    <property type="evidence" value="ECO:0007669"/>
    <property type="project" value="InterPro"/>
</dbReference>
<dbReference type="GO" id="GO:0005886">
    <property type="term" value="C:plasma membrane"/>
    <property type="evidence" value="ECO:0007669"/>
    <property type="project" value="UniProtKB-SubCell"/>
</dbReference>
<keyword evidence="2 7" id="KW-0813">Transport</keyword>
<evidence type="ECO:0000256" key="1">
    <source>
        <dbReference type="ARBA" id="ARBA00004651"/>
    </source>
</evidence>
<evidence type="ECO:0000256" key="2">
    <source>
        <dbReference type="ARBA" id="ARBA00022448"/>
    </source>
</evidence>
<keyword evidence="4 7" id="KW-0812">Transmembrane</keyword>
<feature type="transmembrane region" description="Helical" evidence="7">
    <location>
        <begin position="280"/>
        <end position="306"/>
    </location>
</feature>
<dbReference type="SUPFAM" id="SSF161098">
    <property type="entry name" value="MetI-like"/>
    <property type="match status" value="1"/>
</dbReference>
<dbReference type="Gene3D" id="1.10.3720.10">
    <property type="entry name" value="MetI-like"/>
    <property type="match status" value="1"/>
</dbReference>
<feature type="transmembrane region" description="Helical" evidence="7">
    <location>
        <begin position="29"/>
        <end position="52"/>
    </location>
</feature>
<evidence type="ECO:0000256" key="7">
    <source>
        <dbReference type="RuleBase" id="RU363032"/>
    </source>
</evidence>
<dbReference type="PANTHER" id="PTHR30193:SF41">
    <property type="entry name" value="DIACETYLCHITOBIOSE UPTAKE SYSTEM PERMEASE PROTEIN NGCF"/>
    <property type="match status" value="1"/>
</dbReference>
<dbReference type="PROSITE" id="PS50928">
    <property type="entry name" value="ABC_TM1"/>
    <property type="match status" value="1"/>
</dbReference>
<reference evidence="9 10" key="1">
    <citation type="submission" date="2019-07" db="EMBL/GenBank/DDBJ databases">
        <title>Genomic Encyclopedia of Type Strains, Phase III (KMG-III): the genomes of soil and plant-associated and newly described type strains.</title>
        <authorList>
            <person name="Whitman W."/>
        </authorList>
    </citation>
    <scope>NUCLEOTIDE SEQUENCE [LARGE SCALE GENOMIC DNA]</scope>
    <source>
        <strain evidence="9 10">BL24</strain>
    </source>
</reference>
<dbReference type="AlphaFoldDB" id="A0A5S5BZW3"/>
<comment type="similarity">
    <text evidence="7">Belongs to the binding-protein-dependent transport system permease family.</text>
</comment>
<feature type="transmembrane region" description="Helical" evidence="7">
    <location>
        <begin position="241"/>
        <end position="260"/>
    </location>
</feature>
<dbReference type="Pfam" id="PF00528">
    <property type="entry name" value="BPD_transp_1"/>
    <property type="match status" value="1"/>
</dbReference>
<feature type="transmembrane region" description="Helical" evidence="7">
    <location>
        <begin position="128"/>
        <end position="148"/>
    </location>
</feature>
<feature type="domain" description="ABC transmembrane type-1" evidence="8">
    <location>
        <begin position="90"/>
        <end position="306"/>
    </location>
</feature>
<gene>
    <name evidence="9" type="ORF">BCM02_110183</name>
</gene>
<dbReference type="Proteomes" id="UP000323257">
    <property type="component" value="Unassembled WGS sequence"/>
</dbReference>
<keyword evidence="5 7" id="KW-1133">Transmembrane helix</keyword>
<comment type="caution">
    <text evidence="9">The sequence shown here is derived from an EMBL/GenBank/DDBJ whole genome shotgun (WGS) entry which is preliminary data.</text>
</comment>
<dbReference type="PANTHER" id="PTHR30193">
    <property type="entry name" value="ABC TRANSPORTER PERMEASE PROTEIN"/>
    <property type="match status" value="1"/>
</dbReference>
<organism evidence="9 10">
    <name type="scientific">Paenibacillus methanolicus</name>
    <dbReference type="NCBI Taxonomy" id="582686"/>
    <lineage>
        <taxon>Bacteria</taxon>
        <taxon>Bacillati</taxon>
        <taxon>Bacillota</taxon>
        <taxon>Bacilli</taxon>
        <taxon>Bacillales</taxon>
        <taxon>Paenibacillaceae</taxon>
        <taxon>Paenibacillus</taxon>
    </lineage>
</organism>
<dbReference type="CDD" id="cd06261">
    <property type="entry name" value="TM_PBP2"/>
    <property type="match status" value="1"/>
</dbReference>
<evidence type="ECO:0000259" key="8">
    <source>
        <dbReference type="PROSITE" id="PS50928"/>
    </source>
</evidence>
<feature type="transmembrane region" description="Helical" evidence="7">
    <location>
        <begin position="94"/>
        <end position="116"/>
    </location>
</feature>
<evidence type="ECO:0000256" key="5">
    <source>
        <dbReference type="ARBA" id="ARBA00022989"/>
    </source>
</evidence>
<dbReference type="InterPro" id="IPR000515">
    <property type="entry name" value="MetI-like"/>
</dbReference>
<feature type="transmembrane region" description="Helical" evidence="7">
    <location>
        <begin position="180"/>
        <end position="203"/>
    </location>
</feature>
<evidence type="ECO:0000256" key="4">
    <source>
        <dbReference type="ARBA" id="ARBA00022692"/>
    </source>
</evidence>
<sequence length="318" mass="36239">MARATGHPPNLHERKVNVMNSGSAKLQRTVFIASFIVPTLLFFSVFTIYPTIKALYFSFFDWSGMSQTKDFIGFDNYIEMFKDPIIWRAIGNDYFLVLGKIIGIMALATFFAVALTRFNFKLAGFFRSIFFIPNVISVVVIGVLWNFIYNPQIGFLNSFLSLFTKDQVTITWLGFADHTIWMLLPPAIWAGIGFYMLLLIAAIQNIPESYYEAASLEGSGQWRQFWTITLPLIWEQMKVSILNIMMTTLNGSFVIVWIMTEGGPDNSTQVMGTYLYQMAFRQYHFGFASAIGVLILVLSLLTTVVLQRLMRQETVELG</sequence>
<comment type="subcellular location">
    <subcellularLocation>
        <location evidence="1 7">Cell membrane</location>
        <topology evidence="1 7">Multi-pass membrane protein</topology>
    </subcellularLocation>
</comment>
<evidence type="ECO:0000256" key="3">
    <source>
        <dbReference type="ARBA" id="ARBA00022475"/>
    </source>
</evidence>
<protein>
    <submittedName>
        <fullName evidence="9">N-acetylglucosamine transport system permease protein</fullName>
    </submittedName>
</protein>